<protein>
    <recommendedName>
        <fullName evidence="4">Integral membrane protein</fullName>
    </recommendedName>
</protein>
<keyword evidence="3" id="KW-1185">Reference proteome</keyword>
<gene>
    <name evidence="2" type="ORF">EFE23_25685</name>
</gene>
<proteinExistence type="predicted"/>
<feature type="transmembrane region" description="Helical" evidence="1">
    <location>
        <begin position="334"/>
        <end position="353"/>
    </location>
</feature>
<comment type="caution">
    <text evidence="2">The sequence shown here is derived from an EMBL/GenBank/DDBJ whole genome shotgun (WGS) entry which is preliminary data.</text>
</comment>
<keyword evidence="1" id="KW-1133">Transmembrane helix</keyword>
<dbReference type="NCBIfam" id="NF047321">
    <property type="entry name" value="SCO7613_CTERM"/>
    <property type="match status" value="1"/>
</dbReference>
<feature type="transmembrane region" description="Helical" evidence="1">
    <location>
        <begin position="67"/>
        <end position="88"/>
    </location>
</feature>
<dbReference type="EMBL" id="RJLN01000122">
    <property type="protein sequence ID" value="RNL88657.1"/>
    <property type="molecule type" value="Genomic_DNA"/>
</dbReference>
<dbReference type="InterPro" id="IPR058062">
    <property type="entry name" value="SCO7613_C"/>
</dbReference>
<dbReference type="Proteomes" id="UP000280698">
    <property type="component" value="Unassembled WGS sequence"/>
</dbReference>
<keyword evidence="1" id="KW-0472">Membrane</keyword>
<feature type="transmembrane region" description="Helical" evidence="1">
    <location>
        <begin position="12"/>
        <end position="36"/>
    </location>
</feature>
<feature type="transmembrane region" description="Helical" evidence="1">
    <location>
        <begin position="146"/>
        <end position="165"/>
    </location>
</feature>
<sequence>GTAPGRGAASSGGWWFPALAASPFVAVALPVLLAAAGVPWPVVPAVVFGTGLGALLVAALAPPRPALLPVALPLGAVLVLPGLGGLLATRAGTLVGLGALVVAAAVAGVAGRSAGIRLAGWLATVAATTGFAVTATLAAGQPVRTAAFAVLAVAALVLHAVPLLRPNGGSRAGAIGSAALEAAAQAAAVLALLLTGGALRHAAAVCVLWGVAVAVRVLRRGESPAGRRALAAVAGGSELLGGWLLLAAGGVAVLEAYTAPAAALALAAGLVALRTRPGLNSWLALGPGLAAALLPSLVSVVAASDPQPWRRLALGVVALAAVLAGAARRWQAPVVLGAAALVPLALHELARGWDLLPRWIFLGLGGLALIGLAATYERRRRDLARLRALVGRMG</sequence>
<dbReference type="RefSeq" id="WP_369410331.1">
    <property type="nucleotide sequence ID" value="NZ_JAAHBY010000122.1"/>
</dbReference>
<feature type="transmembrane region" description="Helical" evidence="1">
    <location>
        <begin position="172"/>
        <end position="193"/>
    </location>
</feature>
<feature type="transmembrane region" description="Helical" evidence="1">
    <location>
        <begin position="94"/>
        <end position="111"/>
    </location>
</feature>
<feature type="transmembrane region" description="Helical" evidence="1">
    <location>
        <begin position="257"/>
        <end position="275"/>
    </location>
</feature>
<evidence type="ECO:0008006" key="4">
    <source>
        <dbReference type="Google" id="ProtNLM"/>
    </source>
</evidence>
<evidence type="ECO:0000256" key="1">
    <source>
        <dbReference type="SAM" id="Phobius"/>
    </source>
</evidence>
<feature type="transmembrane region" description="Helical" evidence="1">
    <location>
        <begin position="359"/>
        <end position="376"/>
    </location>
</feature>
<evidence type="ECO:0000313" key="2">
    <source>
        <dbReference type="EMBL" id="RNL88657.1"/>
    </source>
</evidence>
<name>A0ABX9W903_9ACTN</name>
<feature type="transmembrane region" description="Helical" evidence="1">
    <location>
        <begin position="309"/>
        <end position="327"/>
    </location>
</feature>
<feature type="non-terminal residue" evidence="2">
    <location>
        <position position="1"/>
    </location>
</feature>
<feature type="transmembrane region" description="Helical" evidence="1">
    <location>
        <begin position="230"/>
        <end position="251"/>
    </location>
</feature>
<evidence type="ECO:0000313" key="3">
    <source>
        <dbReference type="Proteomes" id="UP000280698"/>
    </source>
</evidence>
<reference evidence="2 3" key="1">
    <citation type="submission" date="2018-11" db="EMBL/GenBank/DDBJ databases">
        <title>Micromonospora sp. PPF5-17, a new actinomycetes isolated from a hot spring soil.</title>
        <authorList>
            <person name="Thawai C."/>
        </authorList>
    </citation>
    <scope>NUCLEOTIDE SEQUENCE [LARGE SCALE GENOMIC DNA]</scope>
    <source>
        <strain evidence="2 3">PPF5-17</strain>
    </source>
</reference>
<accession>A0ABX9W903</accession>
<keyword evidence="1" id="KW-0812">Transmembrane</keyword>
<feature type="transmembrane region" description="Helical" evidence="1">
    <location>
        <begin position="199"/>
        <end position="218"/>
    </location>
</feature>
<feature type="transmembrane region" description="Helical" evidence="1">
    <location>
        <begin position="282"/>
        <end position="303"/>
    </location>
</feature>
<organism evidence="2 3">
    <name type="scientific">Micromonospora solifontis</name>
    <dbReference type="NCBI Taxonomy" id="2487138"/>
    <lineage>
        <taxon>Bacteria</taxon>
        <taxon>Bacillati</taxon>
        <taxon>Actinomycetota</taxon>
        <taxon>Actinomycetes</taxon>
        <taxon>Micromonosporales</taxon>
        <taxon>Micromonosporaceae</taxon>
        <taxon>Micromonospora</taxon>
    </lineage>
</organism>
<feature type="transmembrane region" description="Helical" evidence="1">
    <location>
        <begin position="42"/>
        <end position="60"/>
    </location>
</feature>
<feature type="transmembrane region" description="Helical" evidence="1">
    <location>
        <begin position="118"/>
        <end position="140"/>
    </location>
</feature>